<sequence length="690" mass="79396">MLTIDQTHKGFIVKYKNKIILKHSKDSPCCNFGTGNASYSEHLGSYKIKENLFYKTSLTKFKIIETNASHLRIHFSDSTNPSEVLEIIIRNENRRIVIIPKIGTLSPENTLIIDEGKKYNRFWIKLAANPDEAIYGCGEQYSELNLRGKKLPLWVEEQGIGRGDPKWITWLADIKAGAGGKWYTTYYPQPTFISTDHYFCHVDMTSYSVFDFICSDFHLLHSWEIPKQIILEYHNTLLDTVSGLSTFLGRQPKLADWVYDGMWLAIQGKGGNQAVRNRLQKALDAKVLVSGIWSQDWQGIVTTPFGTQLFWDWKWDGKGRPVRFDNFPEFVKEMREKGIRYLGYINSFLNIEGEQFKEASKKGLVIKNRDGTDFITKTTTFPVALLDLSNPATQIWIKDIIKQNLINEAGLSGWMSDFGEYLPPDAALHSGESGESYHNHFPVVWQRLNLEAVQEAGKSEEIVFFTRSGYSHTSKYTTMVWAGDQMPNWSMGDGLASVIPAGLSLGLCGIGYYHSDIGGFTSIKPVVRKKENFMRWVEHSTFTMLMRTHEGIKPEINWQFDSDQETLDHLARMTHIHAIMKPYLQHISEEYQTTGIPPMRAMVLHYESDPEVRDLKYQYLFGKDLLVAPVIKKKRKSWKVYIPDDQWINIWTGKDCMKGWQKYAAPLGKPPVFYRKGTRFTNIFESIQKL</sequence>
<dbReference type="InterPro" id="IPR011013">
    <property type="entry name" value="Gal_mutarotase_sf_dom"/>
</dbReference>
<keyword evidence="2" id="KW-0326">Glycosidase</keyword>
<dbReference type="Pfam" id="PF01055">
    <property type="entry name" value="Glyco_hydro_31_2nd"/>
    <property type="match status" value="1"/>
</dbReference>
<gene>
    <name evidence="6" type="ORF">NEF87_002515</name>
</gene>
<dbReference type="Proteomes" id="UP001208689">
    <property type="component" value="Chromosome"/>
</dbReference>
<protein>
    <recommendedName>
        <fullName evidence="8">Alpha-glucosidase</fullName>
    </recommendedName>
</protein>
<dbReference type="Pfam" id="PF13802">
    <property type="entry name" value="Gal_mutarotas_2"/>
    <property type="match status" value="1"/>
</dbReference>
<proteinExistence type="inferred from homology"/>
<reference evidence="6" key="1">
    <citation type="submission" date="2022-09" db="EMBL/GenBank/DDBJ databases">
        <title>Actin cytoskeleton and complex cell architecture in an #Asgard archaeon.</title>
        <authorList>
            <person name="Ponce Toledo R.I."/>
            <person name="Schleper C."/>
            <person name="Rodrigues Oliveira T."/>
            <person name="Wollweber F."/>
            <person name="Xu J."/>
            <person name="Rittmann S."/>
            <person name="Klingl A."/>
            <person name="Pilhofer M."/>
        </authorList>
    </citation>
    <scope>NUCLEOTIDE SEQUENCE</scope>
    <source>
        <strain evidence="6">B-35</strain>
    </source>
</reference>
<evidence type="ECO:0000256" key="2">
    <source>
        <dbReference type="RuleBase" id="RU361185"/>
    </source>
</evidence>
<dbReference type="InterPro" id="IPR048395">
    <property type="entry name" value="Glyco_hydro_31_C"/>
</dbReference>
<dbReference type="InterPro" id="IPR025887">
    <property type="entry name" value="Glyco_hydro_31_N_dom"/>
</dbReference>
<dbReference type="InterPro" id="IPR044112">
    <property type="entry name" value="YihQ_TIM-like"/>
</dbReference>
<dbReference type="InterPro" id="IPR013780">
    <property type="entry name" value="Glyco_hydro_b"/>
</dbReference>
<evidence type="ECO:0000313" key="7">
    <source>
        <dbReference type="Proteomes" id="UP001208689"/>
    </source>
</evidence>
<evidence type="ECO:0000256" key="1">
    <source>
        <dbReference type="ARBA" id="ARBA00007806"/>
    </source>
</evidence>
<dbReference type="PANTHER" id="PTHR46959">
    <property type="entry name" value="SULFOQUINOVOSIDASE"/>
    <property type="match status" value="1"/>
</dbReference>
<evidence type="ECO:0008006" key="8">
    <source>
        <dbReference type="Google" id="ProtNLM"/>
    </source>
</evidence>
<dbReference type="SUPFAM" id="SSF51445">
    <property type="entry name" value="(Trans)glycosidases"/>
    <property type="match status" value="1"/>
</dbReference>
<keyword evidence="7" id="KW-1185">Reference proteome</keyword>
<dbReference type="InterPro" id="IPR017853">
    <property type="entry name" value="GH"/>
</dbReference>
<dbReference type="SUPFAM" id="SSF51011">
    <property type="entry name" value="Glycosyl hydrolase domain"/>
    <property type="match status" value="1"/>
</dbReference>
<dbReference type="Gene3D" id="3.20.20.80">
    <property type="entry name" value="Glycosidases"/>
    <property type="match status" value="1"/>
</dbReference>
<dbReference type="CDD" id="cd14752">
    <property type="entry name" value="GH31_N"/>
    <property type="match status" value="1"/>
</dbReference>
<evidence type="ECO:0000313" key="6">
    <source>
        <dbReference type="EMBL" id="UYP46230.1"/>
    </source>
</evidence>
<dbReference type="PANTHER" id="PTHR46959:SF2">
    <property type="entry name" value="SULFOQUINOVOSIDASE"/>
    <property type="match status" value="1"/>
</dbReference>
<name>A0ABY6HRU1_9ARCH</name>
<dbReference type="NCBIfam" id="NF007746">
    <property type="entry name" value="PRK10426.1"/>
    <property type="match status" value="1"/>
</dbReference>
<dbReference type="Pfam" id="PF21365">
    <property type="entry name" value="Glyco_hydro_31_3rd"/>
    <property type="match status" value="1"/>
</dbReference>
<evidence type="ECO:0000259" key="4">
    <source>
        <dbReference type="Pfam" id="PF13802"/>
    </source>
</evidence>
<dbReference type="EMBL" id="CP104013">
    <property type="protein sequence ID" value="UYP46230.1"/>
    <property type="molecule type" value="Genomic_DNA"/>
</dbReference>
<keyword evidence="2" id="KW-0378">Hydrolase</keyword>
<evidence type="ECO:0000259" key="5">
    <source>
        <dbReference type="Pfam" id="PF21365"/>
    </source>
</evidence>
<dbReference type="CDD" id="cd06594">
    <property type="entry name" value="GH31_glucosidase_YihQ"/>
    <property type="match status" value="1"/>
</dbReference>
<dbReference type="InterPro" id="IPR000322">
    <property type="entry name" value="Glyco_hydro_31_TIM"/>
</dbReference>
<feature type="domain" description="Glycoside hydrolase family 31 N-terminal" evidence="4">
    <location>
        <begin position="109"/>
        <end position="211"/>
    </location>
</feature>
<dbReference type="Gene3D" id="2.60.40.1760">
    <property type="entry name" value="glycosyl hydrolase (family 31)"/>
    <property type="match status" value="1"/>
</dbReference>
<dbReference type="InterPro" id="IPR052990">
    <property type="entry name" value="Sulfoquinovosidase_GH31"/>
</dbReference>
<organism evidence="6 7">
    <name type="scientific">Candidatus Lokiarchaeum ossiferum</name>
    <dbReference type="NCBI Taxonomy" id="2951803"/>
    <lineage>
        <taxon>Archaea</taxon>
        <taxon>Promethearchaeati</taxon>
        <taxon>Promethearchaeota</taxon>
        <taxon>Promethearchaeia</taxon>
        <taxon>Promethearchaeales</taxon>
        <taxon>Promethearchaeaceae</taxon>
        <taxon>Candidatus Lokiarchaeum</taxon>
    </lineage>
</organism>
<dbReference type="Gene3D" id="2.60.40.1180">
    <property type="entry name" value="Golgi alpha-mannosidase II"/>
    <property type="match status" value="1"/>
</dbReference>
<evidence type="ECO:0000259" key="3">
    <source>
        <dbReference type="Pfam" id="PF01055"/>
    </source>
</evidence>
<comment type="similarity">
    <text evidence="1 2">Belongs to the glycosyl hydrolase 31 family.</text>
</comment>
<dbReference type="SUPFAM" id="SSF74650">
    <property type="entry name" value="Galactose mutarotase-like"/>
    <property type="match status" value="1"/>
</dbReference>
<feature type="domain" description="Glycoside hydrolase family 31 TIM barrel" evidence="3">
    <location>
        <begin position="273"/>
        <end position="584"/>
    </location>
</feature>
<feature type="domain" description="Glycosyl hydrolase family 31 C-terminal" evidence="5">
    <location>
        <begin position="595"/>
        <end position="678"/>
    </location>
</feature>
<accession>A0ABY6HRU1</accession>